<name>A0A9Q5QZD0_9CYAN</name>
<feature type="domain" description="HEPN AbiU2-like" evidence="1">
    <location>
        <begin position="22"/>
        <end position="170"/>
    </location>
</feature>
<dbReference type="AlphaFoldDB" id="A0A9Q5QZD0"/>
<dbReference type="InterPro" id="IPR040704">
    <property type="entry name" value="HEPN_AbiU2"/>
</dbReference>
<evidence type="ECO:0000313" key="3">
    <source>
        <dbReference type="Proteomes" id="UP000190056"/>
    </source>
</evidence>
<organism evidence="2 3">
    <name type="scientific">Cylindrospermopsis raciborskii CENA302</name>
    <dbReference type="NCBI Taxonomy" id="1170768"/>
    <lineage>
        <taxon>Bacteria</taxon>
        <taxon>Bacillati</taxon>
        <taxon>Cyanobacteriota</taxon>
        <taxon>Cyanophyceae</taxon>
        <taxon>Nostocales</taxon>
        <taxon>Aphanizomenonaceae</taxon>
        <taxon>Cylindrospermopsis</taxon>
    </lineage>
</organism>
<evidence type="ECO:0000313" key="2">
    <source>
        <dbReference type="EMBL" id="OPH10922.1"/>
    </source>
</evidence>
<proteinExistence type="predicted"/>
<dbReference type="Pfam" id="PF18734">
    <property type="entry name" value="HEPN_AbiU2"/>
    <property type="match status" value="1"/>
</dbReference>
<protein>
    <recommendedName>
        <fullName evidence="1">HEPN AbiU2-like domain-containing protein</fullName>
    </recommendedName>
</protein>
<dbReference type="Proteomes" id="UP000190056">
    <property type="component" value="Unassembled WGS sequence"/>
</dbReference>
<accession>A0A9Q5QZD0</accession>
<dbReference type="EMBL" id="MTPU01000016">
    <property type="protein sequence ID" value="OPH10922.1"/>
    <property type="molecule type" value="Genomic_DNA"/>
</dbReference>
<sequence length="229" mass="25814">MSDQSSASSRTPFEILQFRVAEAYWIWKVWKQLYMVGQGGIQEAEERMDVLNRFGVNFFRMLKGSLLQDVILRVCKWTDPEATQVRGVERPNLSLANALANAKSSLTPEQACKAEALLKKFKSVTPGLVQRRHWLYAHDDFNVATGKEDVPKVSDTDVDIALQCAVDLMTVLDPKSADVEFGYGETIAIGDGNSIVEAMRYAKRWVKHCRRYGRALDWDGVPGTDEKPL</sequence>
<comment type="caution">
    <text evidence="2">The sequence shown here is derived from an EMBL/GenBank/DDBJ whole genome shotgun (WGS) entry which is preliminary data.</text>
</comment>
<evidence type="ECO:0000259" key="1">
    <source>
        <dbReference type="Pfam" id="PF18734"/>
    </source>
</evidence>
<gene>
    <name evidence="2" type="ORF">CENA302_02950</name>
</gene>
<reference evidence="2 3" key="1">
    <citation type="submission" date="2017-01" db="EMBL/GenBank/DDBJ databases">
        <authorList>
            <person name="Abreu V.A."/>
            <person name="Popin R.V."/>
            <person name="Rigonato J."/>
            <person name="Andreote A.P."/>
            <person name="Schaker P.C."/>
            <person name="Hoff-Risseti C."/>
            <person name="Alvarenga D.O."/>
            <person name="Varani A.M."/>
            <person name="Fiore M.F."/>
        </authorList>
    </citation>
    <scope>NUCLEOTIDE SEQUENCE [LARGE SCALE GENOMIC DNA]</scope>
    <source>
        <strain evidence="2 3">CENA302</strain>
    </source>
</reference>